<feature type="signal peptide" evidence="8">
    <location>
        <begin position="1"/>
        <end position="33"/>
    </location>
</feature>
<feature type="transmembrane region" description="Helical" evidence="7">
    <location>
        <begin position="555"/>
        <end position="576"/>
    </location>
</feature>
<evidence type="ECO:0000256" key="7">
    <source>
        <dbReference type="SAM" id="Phobius"/>
    </source>
</evidence>
<evidence type="ECO:0000256" key="5">
    <source>
        <dbReference type="ARBA" id="ARBA00022989"/>
    </source>
</evidence>
<evidence type="ECO:0000256" key="2">
    <source>
        <dbReference type="ARBA" id="ARBA00010157"/>
    </source>
</evidence>
<dbReference type="Gene3D" id="1.20.1640.10">
    <property type="entry name" value="Multidrug efflux transporter AcrB transmembrane domain"/>
    <property type="match status" value="2"/>
</dbReference>
<feature type="transmembrane region" description="Helical" evidence="7">
    <location>
        <begin position="631"/>
        <end position="656"/>
    </location>
</feature>
<evidence type="ECO:0000313" key="10">
    <source>
        <dbReference type="EMBL" id="GGS36584.1"/>
    </source>
</evidence>
<dbReference type="PANTHER" id="PTHR33406">
    <property type="entry name" value="MEMBRANE PROTEIN MJ1562-RELATED"/>
    <property type="match status" value="1"/>
</dbReference>
<keyword evidence="11" id="KW-1185">Reference proteome</keyword>
<keyword evidence="4 7" id="KW-0812">Transmembrane</keyword>
<protein>
    <submittedName>
        <fullName evidence="10">Membrane protein</fullName>
    </submittedName>
</protein>
<dbReference type="GO" id="GO:0005886">
    <property type="term" value="C:plasma membrane"/>
    <property type="evidence" value="ECO:0007669"/>
    <property type="project" value="UniProtKB-SubCell"/>
</dbReference>
<comment type="similarity">
    <text evidence="2">Belongs to the resistance-nodulation-cell division (RND) (TC 2.A.6) family. MmpL subfamily.</text>
</comment>
<feature type="transmembrane region" description="Helical" evidence="7">
    <location>
        <begin position="522"/>
        <end position="543"/>
    </location>
</feature>
<evidence type="ECO:0000259" key="9">
    <source>
        <dbReference type="PROSITE" id="PS50156"/>
    </source>
</evidence>
<feature type="transmembrane region" description="Helical" evidence="7">
    <location>
        <begin position="494"/>
        <end position="515"/>
    </location>
</feature>
<feature type="transmembrane region" description="Helical" evidence="7">
    <location>
        <begin position="162"/>
        <end position="180"/>
    </location>
</feature>
<comment type="subcellular location">
    <subcellularLocation>
        <location evidence="1">Cell membrane</location>
        <topology evidence="1">Multi-pass membrane protein</topology>
    </subcellularLocation>
</comment>
<feature type="transmembrane region" description="Helical" evidence="7">
    <location>
        <begin position="287"/>
        <end position="310"/>
    </location>
</feature>
<gene>
    <name evidence="10" type="ORF">GCM10010171_34250</name>
</gene>
<evidence type="ECO:0000313" key="11">
    <source>
        <dbReference type="Proteomes" id="UP000660680"/>
    </source>
</evidence>
<feature type="chain" id="PRO_5037655688" evidence="8">
    <location>
        <begin position="34"/>
        <end position="697"/>
    </location>
</feature>
<feature type="transmembrane region" description="Helical" evidence="7">
    <location>
        <begin position="597"/>
        <end position="619"/>
    </location>
</feature>
<dbReference type="InterPro" id="IPR000731">
    <property type="entry name" value="SSD"/>
</dbReference>
<feature type="domain" description="SSD" evidence="9">
    <location>
        <begin position="187"/>
        <end position="312"/>
    </location>
</feature>
<feature type="transmembrane region" description="Helical" evidence="7">
    <location>
        <begin position="213"/>
        <end position="234"/>
    </location>
</feature>
<feature type="transmembrane region" description="Helical" evidence="7">
    <location>
        <begin position="261"/>
        <end position="281"/>
    </location>
</feature>
<evidence type="ECO:0000256" key="8">
    <source>
        <dbReference type="SAM" id="SignalP"/>
    </source>
</evidence>
<organism evidence="10 11">
    <name type="scientific">Actinokineospora fastidiosa</name>
    <dbReference type="NCBI Taxonomy" id="1816"/>
    <lineage>
        <taxon>Bacteria</taxon>
        <taxon>Bacillati</taxon>
        <taxon>Actinomycetota</taxon>
        <taxon>Actinomycetes</taxon>
        <taxon>Pseudonocardiales</taxon>
        <taxon>Pseudonocardiaceae</taxon>
        <taxon>Actinokineospora</taxon>
    </lineage>
</organism>
<reference evidence="10" key="1">
    <citation type="journal article" date="2014" name="Int. J. Syst. Evol. Microbiol.">
        <title>Complete genome sequence of Corynebacterium casei LMG S-19264T (=DSM 44701T), isolated from a smear-ripened cheese.</title>
        <authorList>
            <consortium name="US DOE Joint Genome Institute (JGI-PGF)"/>
            <person name="Walter F."/>
            <person name="Albersmeier A."/>
            <person name="Kalinowski J."/>
            <person name="Ruckert C."/>
        </authorList>
    </citation>
    <scope>NUCLEOTIDE SEQUENCE</scope>
    <source>
        <strain evidence="10">JCM 3276</strain>
    </source>
</reference>
<dbReference type="SUPFAM" id="SSF82866">
    <property type="entry name" value="Multidrug efflux transporter AcrB transmembrane domain"/>
    <property type="match status" value="2"/>
</dbReference>
<dbReference type="Pfam" id="PF03176">
    <property type="entry name" value="MMPL"/>
    <property type="match status" value="2"/>
</dbReference>
<dbReference type="RefSeq" id="WP_189211366.1">
    <property type="nucleotide sequence ID" value="NZ_BMRB01000002.1"/>
</dbReference>
<dbReference type="AlphaFoldDB" id="A0A918GHL9"/>
<dbReference type="InterPro" id="IPR050545">
    <property type="entry name" value="Mycobact_MmpL"/>
</dbReference>
<keyword evidence="8" id="KW-0732">Signal</keyword>
<feature type="transmembrane region" description="Helical" evidence="7">
    <location>
        <begin position="346"/>
        <end position="369"/>
    </location>
</feature>
<dbReference type="PROSITE" id="PS50156">
    <property type="entry name" value="SSD"/>
    <property type="match status" value="1"/>
</dbReference>
<keyword evidence="3" id="KW-1003">Cell membrane</keyword>
<keyword evidence="6 7" id="KW-0472">Membrane</keyword>
<accession>A0A918GHL9</accession>
<feature type="transmembrane region" description="Helical" evidence="7">
    <location>
        <begin position="187"/>
        <end position="207"/>
    </location>
</feature>
<comment type="caution">
    <text evidence="10">The sequence shown here is derived from an EMBL/GenBank/DDBJ whole genome shotgun (WGS) entry which is preliminary data.</text>
</comment>
<keyword evidence="5 7" id="KW-1133">Transmembrane helix</keyword>
<dbReference type="InterPro" id="IPR004869">
    <property type="entry name" value="MMPL_dom"/>
</dbReference>
<sequence length="697" mass="72192">MRRLAIFCHRRAGWVVAVWLAVLAGLTAGSALAGPDHQDIPTLPASDSSRAQELLGGQGGVAERVVFSGALDRARIEPVLGELARLPGVVAVVSPFEAPQQVSPRGGIAYATVTFAEPGSVDLETARDLVGIAESASGGGLTVAVDGPVAARTIAPPSVHDSGLGLLAAAVVLLLAFGSLMAMLLPLVTAAVSVGSAAGVVGLLTHLVPVPTVSLEIVALLGLGVGVDYALFVVTRYRQELRSGASPEEALGTAASTSGRGVLFAGVTVCVSLMGMLTVGIDFLDGIAFSASIAVLMTMLAALTLLPALLRPFGRRLAPKARHRRYVPEGRGWAWLARGVTRRPGLSTAAALVIIGVLALPAAALRLGVPDAGVHPEGSTTRVAYDLLAEGFGPGFAGPLVVVGRVQDPVALERVHAAVSTRDDVELVAPPSIHNGVGAFVVQPKGTPQDPATAELVRSLREDIIPASGGEFHVGGNTAVQADFSTAITDRLPLFLGTVVAISFVLLVIVFRSLLIPLTAAVMNLLAAAAMFGALTAVFQLGWFGSGPTGPIEPYIPVFLFAGLFGLSMDYEVFLVTRIQEEWRKGHDTVTATVRGLASTGRTITAAALIMALVFVSFVPAGDRVVQETGLGLTVAVLLDAVVIRAFLVPAVMAAFGRANWWLPGFVDRALPRIDVEGHAPDFDWFRPAREPVGSGV</sequence>
<reference evidence="10" key="2">
    <citation type="submission" date="2020-09" db="EMBL/GenBank/DDBJ databases">
        <authorList>
            <person name="Sun Q."/>
            <person name="Ohkuma M."/>
        </authorList>
    </citation>
    <scope>NUCLEOTIDE SEQUENCE</scope>
    <source>
        <strain evidence="10">JCM 3276</strain>
    </source>
</reference>
<proteinExistence type="inferred from homology"/>
<evidence type="ECO:0000256" key="3">
    <source>
        <dbReference type="ARBA" id="ARBA00022475"/>
    </source>
</evidence>
<evidence type="ECO:0000256" key="4">
    <source>
        <dbReference type="ARBA" id="ARBA00022692"/>
    </source>
</evidence>
<dbReference type="Proteomes" id="UP000660680">
    <property type="component" value="Unassembled WGS sequence"/>
</dbReference>
<name>A0A918GHL9_9PSEU</name>
<dbReference type="EMBL" id="BMRB01000002">
    <property type="protein sequence ID" value="GGS36584.1"/>
    <property type="molecule type" value="Genomic_DNA"/>
</dbReference>
<dbReference type="PANTHER" id="PTHR33406:SF11">
    <property type="entry name" value="MEMBRANE PROTEIN SCO6666-RELATED"/>
    <property type="match status" value="1"/>
</dbReference>
<evidence type="ECO:0000256" key="1">
    <source>
        <dbReference type="ARBA" id="ARBA00004651"/>
    </source>
</evidence>
<evidence type="ECO:0000256" key="6">
    <source>
        <dbReference type="ARBA" id="ARBA00023136"/>
    </source>
</evidence>